<feature type="transmembrane region" description="Helical" evidence="1">
    <location>
        <begin position="7"/>
        <end position="29"/>
    </location>
</feature>
<evidence type="ECO:0008006" key="4">
    <source>
        <dbReference type="Google" id="ProtNLM"/>
    </source>
</evidence>
<feature type="transmembrane region" description="Helical" evidence="1">
    <location>
        <begin position="124"/>
        <end position="142"/>
    </location>
</feature>
<keyword evidence="1" id="KW-1133">Transmembrane helix</keyword>
<proteinExistence type="predicted"/>
<dbReference type="RefSeq" id="WP_371837831.1">
    <property type="nucleotide sequence ID" value="NZ_JBGMEK010000006.1"/>
</dbReference>
<accession>A0ABV4NW31</accession>
<dbReference type="EMBL" id="JBGMEK010000006">
    <property type="protein sequence ID" value="MFA0810224.1"/>
    <property type="molecule type" value="Genomic_DNA"/>
</dbReference>
<evidence type="ECO:0000313" key="3">
    <source>
        <dbReference type="Proteomes" id="UP001569428"/>
    </source>
</evidence>
<gene>
    <name evidence="2" type="ORF">ACCI49_04765</name>
</gene>
<organism evidence="2 3">
    <name type="scientific">Microbulbifer epialgicus</name>
    <dbReference type="NCBI Taxonomy" id="393907"/>
    <lineage>
        <taxon>Bacteria</taxon>
        <taxon>Pseudomonadati</taxon>
        <taxon>Pseudomonadota</taxon>
        <taxon>Gammaproteobacteria</taxon>
        <taxon>Cellvibrionales</taxon>
        <taxon>Microbulbiferaceae</taxon>
        <taxon>Microbulbifer</taxon>
    </lineage>
</organism>
<keyword evidence="1" id="KW-0472">Membrane</keyword>
<dbReference type="Proteomes" id="UP001569428">
    <property type="component" value="Unassembled WGS sequence"/>
</dbReference>
<sequence>MQNIIRFTLLTASIGGGFMGSAITLNYFLDSNRLALGGAIANGLALTAFLYTLYAGLQFSKSAVNTKQLYRAFLLQIPWLSSPILTYKVGAGFFLYLMYSSQGSKYLVGFGANYSLAIFSDRPWGIGVNFAAIGFLALMKLYKK</sequence>
<protein>
    <recommendedName>
        <fullName evidence="4">GtrA-like protein</fullName>
    </recommendedName>
</protein>
<keyword evidence="3" id="KW-1185">Reference proteome</keyword>
<feature type="transmembrane region" description="Helical" evidence="1">
    <location>
        <begin position="35"/>
        <end position="57"/>
    </location>
</feature>
<evidence type="ECO:0000256" key="1">
    <source>
        <dbReference type="SAM" id="Phobius"/>
    </source>
</evidence>
<feature type="transmembrane region" description="Helical" evidence="1">
    <location>
        <begin position="77"/>
        <end position="99"/>
    </location>
</feature>
<evidence type="ECO:0000313" key="2">
    <source>
        <dbReference type="EMBL" id="MFA0810224.1"/>
    </source>
</evidence>
<keyword evidence="1" id="KW-0812">Transmembrane</keyword>
<comment type="caution">
    <text evidence="2">The sequence shown here is derived from an EMBL/GenBank/DDBJ whole genome shotgun (WGS) entry which is preliminary data.</text>
</comment>
<name>A0ABV4NW31_9GAMM</name>
<reference evidence="2 3" key="1">
    <citation type="submission" date="2024-08" db="EMBL/GenBank/DDBJ databases">
        <authorList>
            <person name="Ishaq N."/>
        </authorList>
    </citation>
    <scope>NUCLEOTIDE SEQUENCE [LARGE SCALE GENOMIC DNA]</scope>
    <source>
        <strain evidence="2 3">DSM 18651</strain>
    </source>
</reference>